<dbReference type="Gene3D" id="3.40.50.850">
    <property type="entry name" value="Isochorismatase-like"/>
    <property type="match status" value="1"/>
</dbReference>
<dbReference type="InterPro" id="IPR036380">
    <property type="entry name" value="Isochorismatase-like_sf"/>
</dbReference>
<dbReference type="AlphaFoldDB" id="A0A3P1SV69"/>
<dbReference type="PANTHER" id="PTHR14119:SF3">
    <property type="entry name" value="ISOCHORISMATASE DOMAIN-CONTAINING PROTEIN 2"/>
    <property type="match status" value="1"/>
</dbReference>
<dbReference type="Pfam" id="PF00857">
    <property type="entry name" value="Isochorismatase"/>
    <property type="match status" value="1"/>
</dbReference>
<dbReference type="RefSeq" id="WP_124924121.1">
    <property type="nucleotide sequence ID" value="NZ_BMOH01000001.1"/>
</dbReference>
<gene>
    <name evidence="2" type="ORF">EHS89_00335</name>
</gene>
<dbReference type="OrthoDB" id="9796958at2"/>
<evidence type="ECO:0000313" key="3">
    <source>
        <dbReference type="Proteomes" id="UP000267535"/>
    </source>
</evidence>
<comment type="caution">
    <text evidence="2">The sequence shown here is derived from an EMBL/GenBank/DDBJ whole genome shotgun (WGS) entry which is preliminary data.</text>
</comment>
<organism evidence="2 3">
    <name type="scientific">Amphritea balenae</name>
    <dbReference type="NCBI Taxonomy" id="452629"/>
    <lineage>
        <taxon>Bacteria</taxon>
        <taxon>Pseudomonadati</taxon>
        <taxon>Pseudomonadota</taxon>
        <taxon>Gammaproteobacteria</taxon>
        <taxon>Oceanospirillales</taxon>
        <taxon>Oceanospirillaceae</taxon>
        <taxon>Amphritea</taxon>
    </lineage>
</organism>
<sequence>MLNRQTTALLVIDVQGSLARIVENSEQVIANVQRCIRGARILDIPVICIEQYPEGLGQTVPEISELLTESALTKTTFSCCGSQQVKEALAQLNVSQLLVCGIESHVCVYQSVAGLLTQGFEVELITDAISSRTAANRQLGIDKMCHLGATLTSSEMCLFELTEDSASEHFRQILPLVR</sequence>
<dbReference type="EMBL" id="RQXV01000001">
    <property type="protein sequence ID" value="RRD01049.1"/>
    <property type="molecule type" value="Genomic_DNA"/>
</dbReference>
<dbReference type="InterPro" id="IPR000868">
    <property type="entry name" value="Isochorismatase-like_dom"/>
</dbReference>
<reference evidence="2 3" key="1">
    <citation type="submission" date="2018-11" db="EMBL/GenBank/DDBJ databases">
        <title>The draft genome sequence of Amphritea balenae JAMM 1525T.</title>
        <authorList>
            <person name="Fang Z."/>
            <person name="Zhang Y."/>
            <person name="Han X."/>
        </authorList>
    </citation>
    <scope>NUCLEOTIDE SEQUENCE [LARGE SCALE GENOMIC DNA]</scope>
    <source>
        <strain evidence="2 3">JAMM 1525</strain>
    </source>
</reference>
<protein>
    <submittedName>
        <fullName evidence="2">Hydrolase</fullName>
    </submittedName>
</protein>
<dbReference type="CDD" id="cd01012">
    <property type="entry name" value="YcaC_related"/>
    <property type="match status" value="1"/>
</dbReference>
<dbReference type="InterPro" id="IPR050993">
    <property type="entry name" value="Isochorismatase_domain"/>
</dbReference>
<accession>A0A3P1SV69</accession>
<keyword evidence="2" id="KW-0378">Hydrolase</keyword>
<evidence type="ECO:0000313" key="2">
    <source>
        <dbReference type="EMBL" id="RRD01049.1"/>
    </source>
</evidence>
<proteinExistence type="predicted"/>
<feature type="domain" description="Isochorismatase-like" evidence="1">
    <location>
        <begin position="7"/>
        <end position="155"/>
    </location>
</feature>
<name>A0A3P1SV69_9GAMM</name>
<dbReference type="SUPFAM" id="SSF52499">
    <property type="entry name" value="Isochorismatase-like hydrolases"/>
    <property type="match status" value="1"/>
</dbReference>
<evidence type="ECO:0000259" key="1">
    <source>
        <dbReference type="Pfam" id="PF00857"/>
    </source>
</evidence>
<dbReference type="Proteomes" id="UP000267535">
    <property type="component" value="Unassembled WGS sequence"/>
</dbReference>
<dbReference type="GO" id="GO:0016787">
    <property type="term" value="F:hydrolase activity"/>
    <property type="evidence" value="ECO:0007669"/>
    <property type="project" value="UniProtKB-KW"/>
</dbReference>
<keyword evidence="3" id="KW-1185">Reference proteome</keyword>
<dbReference type="PANTHER" id="PTHR14119">
    <property type="entry name" value="HYDROLASE"/>
    <property type="match status" value="1"/>
</dbReference>